<name>A0A073JZG9_9BACI</name>
<organism evidence="2 3">
    <name type="scientific">Bacillus manliponensis</name>
    <dbReference type="NCBI Taxonomy" id="574376"/>
    <lineage>
        <taxon>Bacteria</taxon>
        <taxon>Bacillati</taxon>
        <taxon>Bacillota</taxon>
        <taxon>Bacilli</taxon>
        <taxon>Bacillales</taxon>
        <taxon>Bacillaceae</taxon>
        <taxon>Bacillus</taxon>
        <taxon>Bacillus cereus group</taxon>
    </lineage>
</organism>
<dbReference type="OrthoDB" id="2882935at2"/>
<feature type="signal peptide" evidence="1">
    <location>
        <begin position="1"/>
        <end position="20"/>
    </location>
</feature>
<keyword evidence="1" id="KW-0732">Signal</keyword>
<feature type="chain" id="PRO_5038725927" description="Lipoprotein" evidence="1">
    <location>
        <begin position="21"/>
        <end position="153"/>
    </location>
</feature>
<accession>A0A073JZG9</accession>
<comment type="caution">
    <text evidence="2">The sequence shown here is derived from an EMBL/GenBank/DDBJ whole genome shotgun (WGS) entry which is preliminary data.</text>
</comment>
<dbReference type="PROSITE" id="PS51257">
    <property type="entry name" value="PROKAR_LIPOPROTEIN"/>
    <property type="match status" value="1"/>
</dbReference>
<keyword evidence="3" id="KW-1185">Reference proteome</keyword>
<protein>
    <recommendedName>
        <fullName evidence="4">Lipoprotein</fullName>
    </recommendedName>
</protein>
<proteinExistence type="predicted"/>
<dbReference type="AlphaFoldDB" id="A0A073JZG9"/>
<reference evidence="2 3" key="1">
    <citation type="submission" date="2014-06" db="EMBL/GenBank/DDBJ databases">
        <title>Draft genome sequence of Bacillus manliponensis JCM 15802 (MCCC 1A00708).</title>
        <authorList>
            <person name="Lai Q."/>
            <person name="Liu Y."/>
            <person name="Shao Z."/>
        </authorList>
    </citation>
    <scope>NUCLEOTIDE SEQUENCE [LARGE SCALE GENOMIC DNA]</scope>
    <source>
        <strain evidence="2 3">JCM 15802</strain>
    </source>
</reference>
<gene>
    <name evidence="2" type="ORF">BAMA_20815</name>
</gene>
<evidence type="ECO:0000256" key="1">
    <source>
        <dbReference type="SAM" id="SignalP"/>
    </source>
</evidence>
<dbReference type="eggNOG" id="ENOG50339UV">
    <property type="taxonomic scope" value="Bacteria"/>
</dbReference>
<dbReference type="RefSeq" id="WP_034638510.1">
    <property type="nucleotide sequence ID" value="NZ_CBCSJC010000015.1"/>
</dbReference>
<evidence type="ECO:0000313" key="3">
    <source>
        <dbReference type="Proteomes" id="UP000027822"/>
    </source>
</evidence>
<evidence type="ECO:0008006" key="4">
    <source>
        <dbReference type="Google" id="ProtNLM"/>
    </source>
</evidence>
<dbReference type="EMBL" id="JOTN01000006">
    <property type="protein sequence ID" value="KEK19691.1"/>
    <property type="molecule type" value="Genomic_DNA"/>
</dbReference>
<sequence>MKKVCMIFLFIFSMSIFLIGCNAEKKEVKAEFDTEKVQKIEVSSVENPEQILHVMETKKDMKEFTETLQIDKWDTATIPSDAVEEYTYKLYQEDTIKLGESKADKRELKHVGTIITYKNSPYIQLKSKKLTFNFKVPKDVTEQLSNDVWTSKE</sequence>
<dbReference type="Proteomes" id="UP000027822">
    <property type="component" value="Unassembled WGS sequence"/>
</dbReference>
<evidence type="ECO:0000313" key="2">
    <source>
        <dbReference type="EMBL" id="KEK19691.1"/>
    </source>
</evidence>